<dbReference type="Gene3D" id="1.10.260.40">
    <property type="entry name" value="lambda repressor-like DNA-binding domains"/>
    <property type="match status" value="1"/>
</dbReference>
<dbReference type="RefSeq" id="WP_090137635.1">
    <property type="nucleotide sequence ID" value="NZ_FMBC01000049.1"/>
</dbReference>
<protein>
    <submittedName>
        <fullName evidence="2">Helix-turn-helix</fullName>
    </submittedName>
</protein>
<reference evidence="3" key="1">
    <citation type="submission" date="2016-08" db="EMBL/GenBank/DDBJ databases">
        <authorList>
            <person name="Varghese N."/>
            <person name="Submissions Spin"/>
        </authorList>
    </citation>
    <scope>NUCLEOTIDE SEQUENCE [LARGE SCALE GENOMIC DNA]</scope>
    <source>
        <strain evidence="3">REICA_142</strain>
    </source>
</reference>
<evidence type="ECO:0000313" key="3">
    <source>
        <dbReference type="Proteomes" id="UP000198515"/>
    </source>
</evidence>
<dbReference type="Proteomes" id="UP000198515">
    <property type="component" value="Unassembled WGS sequence"/>
</dbReference>
<dbReference type="CDD" id="cd00093">
    <property type="entry name" value="HTH_XRE"/>
    <property type="match status" value="1"/>
</dbReference>
<dbReference type="InterPro" id="IPR001387">
    <property type="entry name" value="Cro/C1-type_HTH"/>
</dbReference>
<keyword evidence="3" id="KW-1185">Reference proteome</keyword>
<dbReference type="GO" id="GO:0003677">
    <property type="term" value="F:DNA binding"/>
    <property type="evidence" value="ECO:0007669"/>
    <property type="project" value="InterPro"/>
</dbReference>
<dbReference type="SUPFAM" id="SSF47413">
    <property type="entry name" value="lambda repressor-like DNA-binding domains"/>
    <property type="match status" value="1"/>
</dbReference>
<dbReference type="AlphaFoldDB" id="A0A1C4G2M9"/>
<accession>A0A1C4G2M9</accession>
<sequence>MNTLRERLKFKRLELGLTQSALAERVSLKQQSIQLIEAGKTLQPRCILGLARALKCDPNWLIFGDESNQQTKD</sequence>
<dbReference type="SMART" id="SM00530">
    <property type="entry name" value="HTH_XRE"/>
    <property type="match status" value="1"/>
</dbReference>
<dbReference type="OrthoDB" id="9791537at2"/>
<evidence type="ECO:0000313" key="2">
    <source>
        <dbReference type="EMBL" id="SCC62135.1"/>
    </source>
</evidence>
<dbReference type="Pfam" id="PF01381">
    <property type="entry name" value="HTH_3"/>
    <property type="match status" value="1"/>
</dbReference>
<gene>
    <name evidence="2" type="ORF">GA0061070_104916</name>
</gene>
<proteinExistence type="predicted"/>
<dbReference type="InterPro" id="IPR010982">
    <property type="entry name" value="Lambda_DNA-bd_dom_sf"/>
</dbReference>
<name>A0A1C4G2M9_9ENTR</name>
<organism evidence="2 3">
    <name type="scientific">Kosakonia oryziphila</name>
    <dbReference type="NCBI Taxonomy" id="1005667"/>
    <lineage>
        <taxon>Bacteria</taxon>
        <taxon>Pseudomonadati</taxon>
        <taxon>Pseudomonadota</taxon>
        <taxon>Gammaproteobacteria</taxon>
        <taxon>Enterobacterales</taxon>
        <taxon>Enterobacteriaceae</taxon>
        <taxon>Kosakonia</taxon>
    </lineage>
</organism>
<feature type="domain" description="HTH cro/C1-type" evidence="1">
    <location>
        <begin position="8"/>
        <end position="61"/>
    </location>
</feature>
<evidence type="ECO:0000259" key="1">
    <source>
        <dbReference type="PROSITE" id="PS50943"/>
    </source>
</evidence>
<dbReference type="EMBL" id="FMBC01000049">
    <property type="protein sequence ID" value="SCC62135.1"/>
    <property type="molecule type" value="Genomic_DNA"/>
</dbReference>
<dbReference type="PROSITE" id="PS50943">
    <property type="entry name" value="HTH_CROC1"/>
    <property type="match status" value="1"/>
</dbReference>